<keyword evidence="1" id="KW-1133">Transmembrane helix</keyword>
<comment type="caution">
    <text evidence="2">The sequence shown here is derived from an EMBL/GenBank/DDBJ whole genome shotgun (WGS) entry which is preliminary data.</text>
</comment>
<dbReference type="InterPro" id="IPR019283">
    <property type="entry name" value="DUF2330"/>
</dbReference>
<feature type="transmembrane region" description="Helical" evidence="1">
    <location>
        <begin position="402"/>
        <end position="425"/>
    </location>
</feature>
<protein>
    <submittedName>
        <fullName evidence="2">DUF2330 domain-containing protein</fullName>
    </submittedName>
</protein>
<feature type="transmembrane region" description="Helical" evidence="1">
    <location>
        <begin position="369"/>
        <end position="390"/>
    </location>
</feature>
<keyword evidence="1" id="KW-0472">Membrane</keyword>
<dbReference type="Pfam" id="PF10092">
    <property type="entry name" value="DUF2330"/>
    <property type="match status" value="1"/>
</dbReference>
<dbReference type="EMBL" id="JBHPBY010000321">
    <property type="protein sequence ID" value="MFC1852502.1"/>
    <property type="molecule type" value="Genomic_DNA"/>
</dbReference>
<name>A0ABV6Z227_UNCC1</name>
<evidence type="ECO:0000313" key="3">
    <source>
        <dbReference type="Proteomes" id="UP001594351"/>
    </source>
</evidence>
<evidence type="ECO:0000256" key="1">
    <source>
        <dbReference type="SAM" id="Phobius"/>
    </source>
</evidence>
<organism evidence="2 3">
    <name type="scientific">candidate division CSSED10-310 bacterium</name>
    <dbReference type="NCBI Taxonomy" id="2855610"/>
    <lineage>
        <taxon>Bacteria</taxon>
        <taxon>Bacteria division CSSED10-310</taxon>
    </lineage>
</organism>
<feature type="transmembrane region" description="Helical" evidence="1">
    <location>
        <begin position="12"/>
        <end position="37"/>
    </location>
</feature>
<accession>A0ABV6Z227</accession>
<sequence>MNVTLKNGPWTTVLVVFNWMLVLSSPAVADGTFFTAVGTGKPAYMKAQRAFIRFKDGQQTLMIEAAVDSESKNLGWVIPLPAYPEKIRPVKRGFFESLSFCLRINVSDDLGWWNSVLFISVNLFIPILFIVLLLNWTRKSWPLGVILGLVWLLLVVPSLFRFRMGGNYIGIPGVKELSEQRIGSYDTTVLQATSPETLDNWLTQNGFVSLADEEKKVIRDYIAQQWCFFAAKLVRDKAGSGRPHPIAFDFASEQAIYPIRLTAFSSENPYFEIFVAGTAAAQFPHLHTELCDRFFYESYAWTAENTGVAIGHPELVDLFEMPDLFWDGCVVTKLTGFLSRAQMFDDVVLQWNAFTPHRDHFYSHRAAKLIFYCVFCLLSTVLTSIIAIIYRQDLGIKGRRKHPLRSIFLCLMLSLLVSVVTYSLLPKKLVSRYSTSSYYSLQRWLEDGLAHDFHEGPSPDTVTVRTRIKAILDDYRLTYGGSDTNPFTGDPIREEVSPGNYEVRQYPESGCIVVYYYNDKAIPYLAWQSPYDKEKGMCY</sequence>
<reference evidence="2 3" key="1">
    <citation type="submission" date="2024-09" db="EMBL/GenBank/DDBJ databases">
        <title>Laminarin stimulates single cell rates of sulfate reduction while oxygen inhibits transcriptomic activity in coastal marine sediment.</title>
        <authorList>
            <person name="Lindsay M."/>
            <person name="Orcutt B."/>
            <person name="Emerson D."/>
            <person name="Stepanauskas R."/>
            <person name="D'Angelo T."/>
        </authorList>
    </citation>
    <scope>NUCLEOTIDE SEQUENCE [LARGE SCALE GENOMIC DNA]</scope>
    <source>
        <strain evidence="2">SAG AM-311-K15</strain>
    </source>
</reference>
<keyword evidence="3" id="KW-1185">Reference proteome</keyword>
<feature type="transmembrane region" description="Helical" evidence="1">
    <location>
        <begin position="112"/>
        <end position="134"/>
    </location>
</feature>
<dbReference type="Proteomes" id="UP001594351">
    <property type="component" value="Unassembled WGS sequence"/>
</dbReference>
<feature type="transmembrane region" description="Helical" evidence="1">
    <location>
        <begin position="140"/>
        <end position="160"/>
    </location>
</feature>
<gene>
    <name evidence="2" type="ORF">ACFL27_20080</name>
</gene>
<keyword evidence="1" id="KW-0812">Transmembrane</keyword>
<evidence type="ECO:0000313" key="2">
    <source>
        <dbReference type="EMBL" id="MFC1852502.1"/>
    </source>
</evidence>
<proteinExistence type="predicted"/>